<dbReference type="PANTHER" id="PTHR21240">
    <property type="entry name" value="2-AMINO-3-CARBOXYLMUCONATE-6-SEMIALDEHYDE DECARBOXYLASE"/>
    <property type="match status" value="1"/>
</dbReference>
<dbReference type="RefSeq" id="WP_379508103.1">
    <property type="nucleotide sequence ID" value="NZ_JBHRTQ010000001.1"/>
</dbReference>
<evidence type="ECO:0000259" key="2">
    <source>
        <dbReference type="Pfam" id="PF04909"/>
    </source>
</evidence>
<dbReference type="Proteomes" id="UP001595604">
    <property type="component" value="Unassembled WGS sequence"/>
</dbReference>
<dbReference type="EMBL" id="JBHRTQ010000001">
    <property type="protein sequence ID" value="MFC3172706.1"/>
    <property type="molecule type" value="Genomic_DNA"/>
</dbReference>
<evidence type="ECO:0000313" key="4">
    <source>
        <dbReference type="Proteomes" id="UP001595604"/>
    </source>
</evidence>
<name>A0ABV7IN60_9SPHN</name>
<dbReference type="SUPFAM" id="SSF51556">
    <property type="entry name" value="Metallo-dependent hydrolases"/>
    <property type="match status" value="1"/>
</dbReference>
<keyword evidence="1" id="KW-0456">Lyase</keyword>
<dbReference type="PANTHER" id="PTHR21240:SF28">
    <property type="entry name" value="ISO-OROTATE DECARBOXYLASE (EUROFUNG)"/>
    <property type="match status" value="1"/>
</dbReference>
<dbReference type="Gene3D" id="3.20.20.140">
    <property type="entry name" value="Metal-dependent hydrolases"/>
    <property type="match status" value="1"/>
</dbReference>
<dbReference type="InterPro" id="IPR032466">
    <property type="entry name" value="Metal_Hydrolase"/>
</dbReference>
<dbReference type="InterPro" id="IPR032465">
    <property type="entry name" value="ACMSD"/>
</dbReference>
<gene>
    <name evidence="3" type="ORF">ACFOD9_00425</name>
</gene>
<reference evidence="4" key="1">
    <citation type="journal article" date="2019" name="Int. J. Syst. Evol. Microbiol.">
        <title>The Global Catalogue of Microorganisms (GCM) 10K type strain sequencing project: providing services to taxonomists for standard genome sequencing and annotation.</title>
        <authorList>
            <consortium name="The Broad Institute Genomics Platform"/>
            <consortium name="The Broad Institute Genome Sequencing Center for Infectious Disease"/>
            <person name="Wu L."/>
            <person name="Ma J."/>
        </authorList>
    </citation>
    <scope>NUCLEOTIDE SEQUENCE [LARGE SCALE GENOMIC DNA]</scope>
    <source>
        <strain evidence="4">KCTC 42984</strain>
    </source>
</reference>
<comment type="caution">
    <text evidence="3">The sequence shown here is derived from an EMBL/GenBank/DDBJ whole genome shotgun (WGS) entry which is preliminary data.</text>
</comment>
<keyword evidence="4" id="KW-1185">Reference proteome</keyword>
<protein>
    <submittedName>
        <fullName evidence="3">Amidohydrolase family protein</fullName>
    </submittedName>
</protein>
<sequence length="412" mass="46808">MSDTATLDRFSSPDVKVAPEIGYALFDADSHYYEPEDALTRHLPKEWRRRGPKWAEINGRKRLILGDQVFNYIPNSTFDPIAKPGCAHDYFAAKLGGKSLVEVMGDLEPIANRPEYRDRDARIKVMNEQGVGATWLFPTLAVGLEVSWKHDPEAFRAVLRAFNRWLVDDWGMAYQDRIFGIPVITLGDPAWALEEVEWAIKQGARIISLRNGPIYTSAGTTSPGAPEYDPIWARCEEAGIVVAPHAGDDGYDFLGAMWEPWSDRSGFHVTPLQKCVTSQRAVPDFFAAVFCHKVFERFPRLRMASVENGAAWVAPLLTRLYRGYAQVKGYYQKNPVDQFHEHLWVTPFWEDNLDDLSKVMPVERIIFGSDWPHVEGVEKPVDFFKEVKNFSPEDQRKIMRENVAALTATANV</sequence>
<dbReference type="InterPro" id="IPR006680">
    <property type="entry name" value="Amidohydro-rel"/>
</dbReference>
<organism evidence="3 4">
    <name type="scientific">Novosphingobium bradum</name>
    <dbReference type="NCBI Taxonomy" id="1737444"/>
    <lineage>
        <taxon>Bacteria</taxon>
        <taxon>Pseudomonadati</taxon>
        <taxon>Pseudomonadota</taxon>
        <taxon>Alphaproteobacteria</taxon>
        <taxon>Sphingomonadales</taxon>
        <taxon>Sphingomonadaceae</taxon>
        <taxon>Novosphingobium</taxon>
    </lineage>
</organism>
<dbReference type="Pfam" id="PF04909">
    <property type="entry name" value="Amidohydro_2"/>
    <property type="match status" value="1"/>
</dbReference>
<feature type="domain" description="Amidohydrolase-related" evidence="2">
    <location>
        <begin position="111"/>
        <end position="404"/>
    </location>
</feature>
<evidence type="ECO:0000256" key="1">
    <source>
        <dbReference type="ARBA" id="ARBA00023239"/>
    </source>
</evidence>
<evidence type="ECO:0000313" key="3">
    <source>
        <dbReference type="EMBL" id="MFC3172706.1"/>
    </source>
</evidence>
<accession>A0ABV7IN60</accession>
<proteinExistence type="predicted"/>